<dbReference type="EnsemblPlants" id="MELO3C030475.2.1">
    <property type="protein sequence ID" value="MELO3C030475.2.1"/>
    <property type="gene ID" value="MELO3C030475.2"/>
</dbReference>
<dbReference type="AlphaFoldDB" id="A0A9I9E936"/>
<reference evidence="1" key="1">
    <citation type="submission" date="2023-03" db="UniProtKB">
        <authorList>
            <consortium name="EnsemblPlants"/>
        </authorList>
    </citation>
    <scope>IDENTIFICATION</scope>
</reference>
<name>A0A9I9E936_CUCME</name>
<accession>A0A9I9E936</accession>
<sequence>MNVIVECHGNEKKEGFTKKEVGGKVRARQDKEVLLVLNRRWLTCKAFDSCKDEVSRRILAENPVSRHDIGRPSNKGHKIGGHTCSDQVRGIQRAKLKELRTECLWRLDASRMLKLHRISHTKQEHVRGGVKIVLSKPELLLSVC</sequence>
<evidence type="ECO:0000313" key="1">
    <source>
        <dbReference type="EnsemblPlants" id="MELO3C030475.2.1"/>
    </source>
</evidence>
<organism evidence="1">
    <name type="scientific">Cucumis melo</name>
    <name type="common">Muskmelon</name>
    <dbReference type="NCBI Taxonomy" id="3656"/>
    <lineage>
        <taxon>Eukaryota</taxon>
        <taxon>Viridiplantae</taxon>
        <taxon>Streptophyta</taxon>
        <taxon>Embryophyta</taxon>
        <taxon>Tracheophyta</taxon>
        <taxon>Spermatophyta</taxon>
        <taxon>Magnoliopsida</taxon>
        <taxon>eudicotyledons</taxon>
        <taxon>Gunneridae</taxon>
        <taxon>Pentapetalae</taxon>
        <taxon>rosids</taxon>
        <taxon>fabids</taxon>
        <taxon>Cucurbitales</taxon>
        <taxon>Cucurbitaceae</taxon>
        <taxon>Benincaseae</taxon>
        <taxon>Cucumis</taxon>
    </lineage>
</organism>
<protein>
    <submittedName>
        <fullName evidence="1">Uncharacterized protein</fullName>
    </submittedName>
</protein>
<dbReference type="Gramene" id="MELO3C030475.2.1">
    <property type="protein sequence ID" value="MELO3C030475.2.1"/>
    <property type="gene ID" value="MELO3C030475.2"/>
</dbReference>
<proteinExistence type="predicted"/>